<dbReference type="InterPro" id="IPR050360">
    <property type="entry name" value="MFS_Sugar_Transporters"/>
</dbReference>
<dbReference type="Pfam" id="PF00083">
    <property type="entry name" value="Sugar_tr"/>
    <property type="match status" value="1"/>
</dbReference>
<keyword evidence="3 6" id="KW-0812">Transmembrane</keyword>
<dbReference type="PROSITE" id="PS00217">
    <property type="entry name" value="SUGAR_TRANSPORT_2"/>
    <property type="match status" value="1"/>
</dbReference>
<feature type="transmembrane region" description="Helical" evidence="6">
    <location>
        <begin position="277"/>
        <end position="299"/>
    </location>
</feature>
<evidence type="ECO:0000256" key="6">
    <source>
        <dbReference type="SAM" id="Phobius"/>
    </source>
</evidence>
<feature type="transmembrane region" description="Helical" evidence="6">
    <location>
        <begin position="311"/>
        <end position="331"/>
    </location>
</feature>
<reference evidence="8" key="2">
    <citation type="journal article" date="2022" name="Microb. Genom.">
        <title>A chromosome-scale genome assembly of the tomato pathogen Cladosporium fulvum reveals a compartmentalized genome architecture and the presence of a dispensable chromosome.</title>
        <authorList>
            <person name="Zaccaron A.Z."/>
            <person name="Chen L.H."/>
            <person name="Samaras A."/>
            <person name="Stergiopoulos I."/>
        </authorList>
    </citation>
    <scope>NUCLEOTIDE SEQUENCE</scope>
    <source>
        <strain evidence="8">Race5_Kim</strain>
    </source>
</reference>
<dbReference type="InterPro" id="IPR020846">
    <property type="entry name" value="MFS_dom"/>
</dbReference>
<dbReference type="EMBL" id="CP090167">
    <property type="protein sequence ID" value="UJO17327.1"/>
    <property type="molecule type" value="Genomic_DNA"/>
</dbReference>
<dbReference type="Gene3D" id="1.20.1250.20">
    <property type="entry name" value="MFS general substrate transporter like domains"/>
    <property type="match status" value="1"/>
</dbReference>
<evidence type="ECO:0000256" key="1">
    <source>
        <dbReference type="ARBA" id="ARBA00004141"/>
    </source>
</evidence>
<feature type="transmembrane region" description="Helical" evidence="6">
    <location>
        <begin position="57"/>
        <end position="78"/>
    </location>
</feature>
<evidence type="ECO:0000256" key="5">
    <source>
        <dbReference type="ARBA" id="ARBA00023136"/>
    </source>
</evidence>
<dbReference type="RefSeq" id="XP_047761693.1">
    <property type="nucleotide sequence ID" value="XM_047904987.1"/>
</dbReference>
<comment type="similarity">
    <text evidence="2">Belongs to the major facilitator superfamily. Sugar transporter (TC 2.A.1.1) family.</text>
</comment>
<feature type="domain" description="Major facilitator superfamily (MFS) profile" evidence="7">
    <location>
        <begin position="13"/>
        <end position="520"/>
    </location>
</feature>
<evidence type="ECO:0000313" key="9">
    <source>
        <dbReference type="Proteomes" id="UP000756132"/>
    </source>
</evidence>
<comment type="subcellular location">
    <subcellularLocation>
        <location evidence="1">Membrane</location>
        <topology evidence="1">Multi-pass membrane protein</topology>
    </subcellularLocation>
</comment>
<feature type="transmembrane region" description="Helical" evidence="6">
    <location>
        <begin position="12"/>
        <end position="37"/>
    </location>
</feature>
<keyword evidence="5 6" id="KW-0472">Membrane</keyword>
<keyword evidence="4 6" id="KW-1133">Transmembrane helix</keyword>
<dbReference type="InterPro" id="IPR005828">
    <property type="entry name" value="MFS_sugar_transport-like"/>
</dbReference>
<dbReference type="GO" id="GO:0016020">
    <property type="term" value="C:membrane"/>
    <property type="evidence" value="ECO:0007669"/>
    <property type="project" value="UniProtKB-SubCell"/>
</dbReference>
<feature type="transmembrane region" description="Helical" evidence="6">
    <location>
        <begin position="433"/>
        <end position="451"/>
    </location>
</feature>
<sequence>MGKYIPNAFNLAVVVYVALGSTACSYGLAILGSTIGQPSFYSSLGLAAQGEPGYDKTANWIAAFNGVSSGAACIGAIFNSWSANALSRKHTIQIGAVILSIGAALNAASVSATMLVIGRLVAGFGIGVLVTCIPMYQAEVSTPETRGFMGSMHSIMFAIGYMLSSWIGFGVYFISASGSSSTFPWRFTLAFQAAPALLLLVGSYWLPCSPRWLMQKGRFDEAEQVLKRLHTRKDDTHHEQAVKEYYQMRRQLEEDRKLKDSISHFEVFKTPSNRERAAIAAAMMWFSMFTGVLIIANYATIVFQNLGMTGAMPLLLLALWVTASFPGNIFTALYIDRFGRRKFMLVGAVGLSIGLLFEYILQALYTNTTNTAVQKAAIFFIFFFIVFWSSCFDATQYLYMGGDIPDGGERAGDGRCDCGCGTYCLGEDWVEGFLVLLVPTVVYIPVIYFFFPETMNRSLEDINAEFGDAVAVHYYGATEADEKEYAQALDAGEADEDLRRAADAAEGKTEIATIEQVSKA</sequence>
<keyword evidence="8" id="KW-0813">Transport</keyword>
<feature type="transmembrane region" description="Helical" evidence="6">
    <location>
        <begin position="377"/>
        <end position="400"/>
    </location>
</feature>
<dbReference type="PROSITE" id="PS51257">
    <property type="entry name" value="PROKAR_LIPOPROTEIN"/>
    <property type="match status" value="1"/>
</dbReference>
<dbReference type="PROSITE" id="PS50850">
    <property type="entry name" value="MFS"/>
    <property type="match status" value="1"/>
</dbReference>
<dbReference type="KEGG" id="ffu:CLAFUR5_05839"/>
<dbReference type="InterPro" id="IPR036259">
    <property type="entry name" value="MFS_trans_sf"/>
</dbReference>
<evidence type="ECO:0000313" key="8">
    <source>
        <dbReference type="EMBL" id="UJO17327.1"/>
    </source>
</evidence>
<feature type="transmembrane region" description="Helical" evidence="6">
    <location>
        <begin position="156"/>
        <end position="175"/>
    </location>
</feature>
<dbReference type="InterPro" id="IPR005829">
    <property type="entry name" value="Sugar_transporter_CS"/>
</dbReference>
<evidence type="ECO:0000256" key="2">
    <source>
        <dbReference type="ARBA" id="ARBA00010992"/>
    </source>
</evidence>
<name>A0A9Q8P8T1_PASFU</name>
<feature type="transmembrane region" description="Helical" evidence="6">
    <location>
        <begin position="343"/>
        <end position="365"/>
    </location>
</feature>
<feature type="transmembrane region" description="Helical" evidence="6">
    <location>
        <begin position="116"/>
        <end position="136"/>
    </location>
</feature>
<evidence type="ECO:0000256" key="4">
    <source>
        <dbReference type="ARBA" id="ARBA00022989"/>
    </source>
</evidence>
<dbReference type="PANTHER" id="PTHR48022:SF38">
    <property type="entry name" value="MAJOR FACILITATOR SUPERFAMILY (MFS) PROFILE DOMAIN-CONTAINING PROTEIN-RELATED"/>
    <property type="match status" value="1"/>
</dbReference>
<keyword evidence="8" id="KW-0762">Sugar transport</keyword>
<dbReference type="GeneID" id="71985717"/>
<organism evidence="8 9">
    <name type="scientific">Passalora fulva</name>
    <name type="common">Tomato leaf mold</name>
    <name type="synonym">Cladosporium fulvum</name>
    <dbReference type="NCBI Taxonomy" id="5499"/>
    <lineage>
        <taxon>Eukaryota</taxon>
        <taxon>Fungi</taxon>
        <taxon>Dikarya</taxon>
        <taxon>Ascomycota</taxon>
        <taxon>Pezizomycotina</taxon>
        <taxon>Dothideomycetes</taxon>
        <taxon>Dothideomycetidae</taxon>
        <taxon>Mycosphaerellales</taxon>
        <taxon>Mycosphaerellaceae</taxon>
        <taxon>Fulvia</taxon>
    </lineage>
</organism>
<dbReference type="Proteomes" id="UP000756132">
    <property type="component" value="Chromosome 5"/>
</dbReference>
<dbReference type="OrthoDB" id="6612291at2759"/>
<feature type="transmembrane region" description="Helical" evidence="6">
    <location>
        <begin position="187"/>
        <end position="206"/>
    </location>
</feature>
<accession>A0A9Q8P8T1</accession>
<evidence type="ECO:0000256" key="3">
    <source>
        <dbReference type="ARBA" id="ARBA00022692"/>
    </source>
</evidence>
<dbReference type="PANTHER" id="PTHR48022">
    <property type="entry name" value="PLASTIDIC GLUCOSE TRANSPORTER 4"/>
    <property type="match status" value="1"/>
</dbReference>
<dbReference type="GO" id="GO:0005351">
    <property type="term" value="F:carbohydrate:proton symporter activity"/>
    <property type="evidence" value="ECO:0007669"/>
    <property type="project" value="TreeGrafter"/>
</dbReference>
<proteinExistence type="inferred from homology"/>
<gene>
    <name evidence="8" type="ORF">CLAFUR5_05839</name>
</gene>
<dbReference type="SUPFAM" id="SSF103473">
    <property type="entry name" value="MFS general substrate transporter"/>
    <property type="match status" value="1"/>
</dbReference>
<dbReference type="AlphaFoldDB" id="A0A9Q8P8T1"/>
<protein>
    <submittedName>
        <fullName evidence="8">Sugar transporter STL1</fullName>
    </submittedName>
</protein>
<keyword evidence="9" id="KW-1185">Reference proteome</keyword>
<dbReference type="PROSITE" id="PS00216">
    <property type="entry name" value="SUGAR_TRANSPORT_1"/>
    <property type="match status" value="1"/>
</dbReference>
<reference evidence="8" key="1">
    <citation type="submission" date="2021-12" db="EMBL/GenBank/DDBJ databases">
        <authorList>
            <person name="Zaccaron A."/>
            <person name="Stergiopoulos I."/>
        </authorList>
    </citation>
    <scope>NUCLEOTIDE SEQUENCE</scope>
    <source>
        <strain evidence="8">Race5_Kim</strain>
    </source>
</reference>
<evidence type="ECO:0000259" key="7">
    <source>
        <dbReference type="PROSITE" id="PS50850"/>
    </source>
</evidence>